<evidence type="ECO:0000256" key="2">
    <source>
        <dbReference type="ARBA" id="ARBA00007282"/>
    </source>
</evidence>
<feature type="transmembrane region" description="Helical" evidence="7">
    <location>
        <begin position="229"/>
        <end position="253"/>
    </location>
</feature>
<dbReference type="HOGENOM" id="CLU_032731_0_1_1"/>
<keyword evidence="10" id="KW-1185">Reference proteome</keyword>
<dbReference type="Pfam" id="PF13813">
    <property type="entry name" value="MBOAT_2"/>
    <property type="match status" value="1"/>
</dbReference>
<proteinExistence type="inferred from homology"/>
<feature type="transmembrane region" description="Helical" evidence="7">
    <location>
        <begin position="341"/>
        <end position="362"/>
    </location>
</feature>
<comment type="subcellular location">
    <subcellularLocation>
        <location evidence="1">Membrane</location>
        <topology evidence="1">Multi-pass membrane protein</topology>
    </subcellularLocation>
</comment>
<dbReference type="VEuPathDB" id="FungiDB:UREG_01585"/>
<dbReference type="RefSeq" id="XP_002542069.1">
    <property type="nucleotide sequence ID" value="XM_002542023.1"/>
</dbReference>
<evidence type="ECO:0000256" key="5">
    <source>
        <dbReference type="ARBA" id="ARBA00022989"/>
    </source>
</evidence>
<keyword evidence="3" id="KW-0808">Transferase</keyword>
<evidence type="ECO:0000313" key="10">
    <source>
        <dbReference type="Proteomes" id="UP000002058"/>
    </source>
</evidence>
<dbReference type="GeneID" id="8438554"/>
<feature type="domain" description="Wax synthase" evidence="8">
    <location>
        <begin position="259"/>
        <end position="347"/>
    </location>
</feature>
<dbReference type="GO" id="GO:0006629">
    <property type="term" value="P:lipid metabolic process"/>
    <property type="evidence" value="ECO:0007669"/>
    <property type="project" value="InterPro"/>
</dbReference>
<dbReference type="GO" id="GO:0008374">
    <property type="term" value="F:O-acyltransferase activity"/>
    <property type="evidence" value="ECO:0007669"/>
    <property type="project" value="InterPro"/>
</dbReference>
<dbReference type="OMA" id="WHQCLRR"/>
<dbReference type="InParanoid" id="C4JIX8"/>
<keyword evidence="6 7" id="KW-0472">Membrane</keyword>
<dbReference type="AlphaFoldDB" id="C4JIX8"/>
<keyword evidence="5 7" id="KW-1133">Transmembrane helix</keyword>
<evidence type="ECO:0000256" key="7">
    <source>
        <dbReference type="SAM" id="Phobius"/>
    </source>
</evidence>
<dbReference type="GO" id="GO:0016020">
    <property type="term" value="C:membrane"/>
    <property type="evidence" value="ECO:0007669"/>
    <property type="project" value="UniProtKB-SubCell"/>
</dbReference>
<gene>
    <name evidence="9" type="ORF">UREG_01585</name>
</gene>
<evidence type="ECO:0000259" key="8">
    <source>
        <dbReference type="Pfam" id="PF13813"/>
    </source>
</evidence>
<evidence type="ECO:0000256" key="3">
    <source>
        <dbReference type="ARBA" id="ARBA00022679"/>
    </source>
</evidence>
<dbReference type="Proteomes" id="UP000002058">
    <property type="component" value="Unassembled WGS sequence"/>
</dbReference>
<evidence type="ECO:0000313" key="9">
    <source>
        <dbReference type="EMBL" id="EEP76736.1"/>
    </source>
</evidence>
<feature type="transmembrane region" description="Helical" evidence="7">
    <location>
        <begin position="312"/>
        <end position="329"/>
    </location>
</feature>
<dbReference type="OrthoDB" id="1077582at2759"/>
<feature type="transmembrane region" description="Helical" evidence="7">
    <location>
        <begin position="38"/>
        <end position="57"/>
    </location>
</feature>
<feature type="transmembrane region" description="Helical" evidence="7">
    <location>
        <begin position="382"/>
        <end position="400"/>
    </location>
</feature>
<name>C4JIX8_UNCRE</name>
<evidence type="ECO:0000256" key="4">
    <source>
        <dbReference type="ARBA" id="ARBA00022692"/>
    </source>
</evidence>
<evidence type="ECO:0000256" key="6">
    <source>
        <dbReference type="ARBA" id="ARBA00023136"/>
    </source>
</evidence>
<sequence length="424" mass="48768">MARRVTNLLSWIALIDILVLQLSTVMILAYAPKPAMKLRIGVFILALCLAMHIHWSFPYTDLTMNRLAPTAFWFQVLHVGNVLAITKVEYLQEMNLKIKLGEINEISFRPWSRIAWACGMIWNARWIGTRWRDDPKRRVPTRKRAKLHRATNGNHVECKKEETGRWEFVVKKLKTAIAMYLVMDLLGLPVMQTGVDPSFFSVDKQYIFRRTNHITLEELGFRTGAVMGFGLTAFSMITLMSSLPAAVMVGLGLNEPEEWPTLFGHISDAWSIRQFWSVAWHQYFRRSFVCYSEFIAYKVLHIPKPNKILARYARVMTVFVVSGLLHIMTDNALGIPFRESGALSFFATQALGIMFEDVVLLVHRSKDEQFHHGPKSWTSRSLGYIWTAAFMVWAAPVWLYPMMRYAPPTKLRTVPFSVLSALFG</sequence>
<protein>
    <recommendedName>
        <fullName evidence="8">Wax synthase domain-containing protein</fullName>
    </recommendedName>
</protein>
<dbReference type="PANTHER" id="PTHR31595">
    <property type="entry name" value="LONG-CHAIN-ALCOHOL O-FATTY-ACYLTRANSFERASE 3-RELATED"/>
    <property type="match status" value="1"/>
</dbReference>
<dbReference type="EMBL" id="CH476615">
    <property type="protein sequence ID" value="EEP76736.1"/>
    <property type="molecule type" value="Genomic_DNA"/>
</dbReference>
<dbReference type="eggNOG" id="ENOG502SI5I">
    <property type="taxonomic scope" value="Eukaryota"/>
</dbReference>
<dbReference type="PANTHER" id="PTHR31595:SF27">
    <property type="entry name" value="WAX SYNTHASE DOMAIN-CONTAINING PROTEIN-RELATED"/>
    <property type="match status" value="1"/>
</dbReference>
<comment type="similarity">
    <text evidence="2">Belongs to the wax synthase family.</text>
</comment>
<reference evidence="10" key="1">
    <citation type="journal article" date="2009" name="Genome Res.">
        <title>Comparative genomic analyses of the human fungal pathogens Coccidioides and their relatives.</title>
        <authorList>
            <person name="Sharpton T.J."/>
            <person name="Stajich J.E."/>
            <person name="Rounsley S.D."/>
            <person name="Gardner M.J."/>
            <person name="Wortman J.R."/>
            <person name="Jordar V.S."/>
            <person name="Maiti R."/>
            <person name="Kodira C.D."/>
            <person name="Neafsey D.E."/>
            <person name="Zeng Q."/>
            <person name="Hung C.-Y."/>
            <person name="McMahan C."/>
            <person name="Muszewska A."/>
            <person name="Grynberg M."/>
            <person name="Mandel M.A."/>
            <person name="Kellner E.M."/>
            <person name="Barker B.M."/>
            <person name="Galgiani J.N."/>
            <person name="Orbach M.J."/>
            <person name="Kirkland T.N."/>
            <person name="Cole G.T."/>
            <person name="Henn M.R."/>
            <person name="Birren B.W."/>
            <person name="Taylor J.W."/>
        </authorList>
    </citation>
    <scope>NUCLEOTIDE SEQUENCE [LARGE SCALE GENOMIC DNA]</scope>
    <source>
        <strain evidence="10">UAMH 1704</strain>
    </source>
</reference>
<dbReference type="InterPro" id="IPR032805">
    <property type="entry name" value="Wax_synthase_dom"/>
</dbReference>
<keyword evidence="4 7" id="KW-0812">Transmembrane</keyword>
<dbReference type="InterPro" id="IPR044851">
    <property type="entry name" value="Wax_synthase"/>
</dbReference>
<organism evidence="9 10">
    <name type="scientific">Uncinocarpus reesii (strain UAMH 1704)</name>
    <dbReference type="NCBI Taxonomy" id="336963"/>
    <lineage>
        <taxon>Eukaryota</taxon>
        <taxon>Fungi</taxon>
        <taxon>Dikarya</taxon>
        <taxon>Ascomycota</taxon>
        <taxon>Pezizomycotina</taxon>
        <taxon>Eurotiomycetes</taxon>
        <taxon>Eurotiomycetidae</taxon>
        <taxon>Onygenales</taxon>
        <taxon>Onygenaceae</taxon>
        <taxon>Uncinocarpus</taxon>
    </lineage>
</organism>
<dbReference type="STRING" id="336963.C4JIX8"/>
<accession>C4JIX8</accession>
<evidence type="ECO:0000256" key="1">
    <source>
        <dbReference type="ARBA" id="ARBA00004141"/>
    </source>
</evidence>
<feature type="transmembrane region" description="Helical" evidence="7">
    <location>
        <begin position="12"/>
        <end position="31"/>
    </location>
</feature>
<dbReference type="KEGG" id="ure:UREG_01585"/>